<evidence type="ECO:0000259" key="1">
    <source>
        <dbReference type="SMART" id="SM00849"/>
    </source>
</evidence>
<dbReference type="InterPro" id="IPR036866">
    <property type="entry name" value="RibonucZ/Hydroxyglut_hydro"/>
</dbReference>
<gene>
    <name evidence="2" type="ORF">AB5J53_04945</name>
</gene>
<dbReference type="PANTHER" id="PTHR42951:SF4">
    <property type="entry name" value="ACYL-COENZYME A THIOESTERASE MBLAC2"/>
    <property type="match status" value="1"/>
</dbReference>
<dbReference type="PROSITE" id="PS51318">
    <property type="entry name" value="TAT"/>
    <property type="match status" value="1"/>
</dbReference>
<proteinExistence type="predicted"/>
<organism evidence="2">
    <name type="scientific">Streptomyces sp. R41</name>
    <dbReference type="NCBI Taxonomy" id="3238632"/>
    <lineage>
        <taxon>Bacteria</taxon>
        <taxon>Bacillati</taxon>
        <taxon>Actinomycetota</taxon>
        <taxon>Actinomycetes</taxon>
        <taxon>Kitasatosporales</taxon>
        <taxon>Streptomycetaceae</taxon>
        <taxon>Streptomyces</taxon>
    </lineage>
</organism>
<dbReference type="AlphaFoldDB" id="A0AB39R7P0"/>
<protein>
    <submittedName>
        <fullName evidence="2">MBL fold metallo-hydrolase</fullName>
    </submittedName>
</protein>
<dbReference type="EMBL" id="CP163443">
    <property type="protein sequence ID" value="XDQ51062.1"/>
    <property type="molecule type" value="Genomic_DNA"/>
</dbReference>
<dbReference type="InterPro" id="IPR001279">
    <property type="entry name" value="Metallo-B-lactamas"/>
</dbReference>
<feature type="domain" description="Metallo-beta-lactamase" evidence="1">
    <location>
        <begin position="87"/>
        <end position="266"/>
    </location>
</feature>
<dbReference type="Gene3D" id="3.60.15.10">
    <property type="entry name" value="Ribonuclease Z/Hydroxyacylglutathione hydrolase-like"/>
    <property type="match status" value="1"/>
</dbReference>
<dbReference type="SMART" id="SM00849">
    <property type="entry name" value="Lactamase_B"/>
    <property type="match status" value="1"/>
</dbReference>
<dbReference type="SUPFAM" id="SSF56281">
    <property type="entry name" value="Metallo-hydrolase/oxidoreductase"/>
    <property type="match status" value="1"/>
</dbReference>
<name>A0AB39R7P0_9ACTN</name>
<reference evidence="2" key="1">
    <citation type="submission" date="2024-07" db="EMBL/GenBank/DDBJ databases">
        <authorList>
            <person name="Yu S.T."/>
        </authorList>
    </citation>
    <scope>NUCLEOTIDE SEQUENCE</scope>
    <source>
        <strain evidence="2">R41</strain>
    </source>
</reference>
<evidence type="ECO:0000313" key="2">
    <source>
        <dbReference type="EMBL" id="XDQ51062.1"/>
    </source>
</evidence>
<accession>A0AB39R7P0</accession>
<dbReference type="InterPro" id="IPR006311">
    <property type="entry name" value="TAT_signal"/>
</dbReference>
<dbReference type="CDD" id="cd16276">
    <property type="entry name" value="metallo-hydrolase-like_MBL-fold"/>
    <property type="match status" value="1"/>
</dbReference>
<dbReference type="PANTHER" id="PTHR42951">
    <property type="entry name" value="METALLO-BETA-LACTAMASE DOMAIN-CONTAINING"/>
    <property type="match status" value="1"/>
</dbReference>
<sequence length="370" mass="41128">MTTTPGGEPIPPVAHDPASRRSFLKYSALAASVPALQSVLANPAAATAAPGAYAPVPPTAIGPQIPAKGYLVQEIGTRLYWLTDGFYQIMFLVTKRHQDKRQRVIVVDAPPTLGGNILRAIEEVAPGARISHLVYSHYHADHIGAADKLRDASLPKLVIIAHEQTAHLLKQVPESSRPPMPNRSVSSRYRLEVDDQVLELHYKGPNHSQDNLFIYAPRQRVLNVVDIVYPGWVPFRNLVVSTNIPGWLNAHNQLLEFDFKTYIGGHLTRLGTRQDIKIQQEYLRDLEHYGRKAITEFVNVGPLFAKYPGNPWAVFKEYLDILTQTTADAVTPAWTSRLGGADVFTFDNAWTMVESLRLDHKVLGPFGTLP</sequence>
<dbReference type="RefSeq" id="WP_369244403.1">
    <property type="nucleotide sequence ID" value="NZ_CP163443.1"/>
</dbReference>
<dbReference type="InterPro" id="IPR050855">
    <property type="entry name" value="NDM-1-like"/>
</dbReference>
<dbReference type="Pfam" id="PF00753">
    <property type="entry name" value="Lactamase_B"/>
    <property type="match status" value="1"/>
</dbReference>